<evidence type="ECO:0000256" key="1">
    <source>
        <dbReference type="ARBA" id="ARBA00004141"/>
    </source>
</evidence>
<comment type="subcellular location">
    <subcellularLocation>
        <location evidence="1">Membrane</location>
        <topology evidence="1">Multi-pass membrane protein</topology>
    </subcellularLocation>
</comment>
<organism evidence="8 9">
    <name type="scientific">Dethiosulfovibrio marinus</name>
    <dbReference type="NCBI Taxonomy" id="133532"/>
    <lineage>
        <taxon>Bacteria</taxon>
        <taxon>Thermotogati</taxon>
        <taxon>Synergistota</taxon>
        <taxon>Synergistia</taxon>
        <taxon>Synergistales</taxon>
        <taxon>Dethiosulfovibrionaceae</taxon>
        <taxon>Dethiosulfovibrio</taxon>
    </lineage>
</organism>
<protein>
    <submittedName>
        <fullName evidence="8">DMT family transporter</fullName>
    </submittedName>
</protein>
<feature type="transmembrane region" description="Helical" evidence="6">
    <location>
        <begin position="245"/>
        <end position="264"/>
    </location>
</feature>
<evidence type="ECO:0000256" key="5">
    <source>
        <dbReference type="ARBA" id="ARBA00023136"/>
    </source>
</evidence>
<reference evidence="8 9" key="1">
    <citation type="submission" date="2022-01" db="EMBL/GenBank/DDBJ databases">
        <title>Dethiosulfovibrio faecalis sp. nov., a novel proteolytic, non-sulfur-reducing bacterium isolated from a marine aquaculture solid waste bioreactor.</title>
        <authorList>
            <person name="Grabowski S."/>
            <person name="Apolinario E."/>
            <person name="Schneider N."/>
            <person name="Marshall C.W."/>
            <person name="Sowers K.R."/>
        </authorList>
    </citation>
    <scope>NUCLEOTIDE SEQUENCE [LARGE SCALE GENOMIC DNA]</scope>
    <source>
        <strain evidence="8 9">DSM 12537</strain>
    </source>
</reference>
<dbReference type="PANTHER" id="PTHR32322">
    <property type="entry name" value="INNER MEMBRANE TRANSPORTER"/>
    <property type="match status" value="1"/>
</dbReference>
<comment type="similarity">
    <text evidence="2">Belongs to the EamA transporter family.</text>
</comment>
<feature type="transmembrane region" description="Helical" evidence="6">
    <location>
        <begin position="183"/>
        <end position="203"/>
    </location>
</feature>
<feature type="transmembrane region" description="Helical" evidence="6">
    <location>
        <begin position="37"/>
        <end position="61"/>
    </location>
</feature>
<evidence type="ECO:0000256" key="2">
    <source>
        <dbReference type="ARBA" id="ARBA00007362"/>
    </source>
</evidence>
<evidence type="ECO:0000313" key="9">
    <source>
        <dbReference type="Proteomes" id="UP001200430"/>
    </source>
</evidence>
<feature type="transmembrane region" description="Helical" evidence="6">
    <location>
        <begin position="97"/>
        <end position="116"/>
    </location>
</feature>
<name>A0ABS9EUX4_9BACT</name>
<evidence type="ECO:0000259" key="7">
    <source>
        <dbReference type="Pfam" id="PF00892"/>
    </source>
</evidence>
<evidence type="ECO:0000256" key="4">
    <source>
        <dbReference type="ARBA" id="ARBA00022989"/>
    </source>
</evidence>
<dbReference type="SUPFAM" id="SSF103481">
    <property type="entry name" value="Multidrug resistance efflux transporter EmrE"/>
    <property type="match status" value="2"/>
</dbReference>
<feature type="transmembrane region" description="Helical" evidence="6">
    <location>
        <begin position="128"/>
        <end position="145"/>
    </location>
</feature>
<feature type="transmembrane region" description="Helical" evidence="6">
    <location>
        <begin position="215"/>
        <end position="233"/>
    </location>
</feature>
<dbReference type="Proteomes" id="UP001200430">
    <property type="component" value="Unassembled WGS sequence"/>
</dbReference>
<keyword evidence="5 6" id="KW-0472">Membrane</keyword>
<gene>
    <name evidence="8" type="ORF">L2W38_12015</name>
</gene>
<dbReference type="InterPro" id="IPR050638">
    <property type="entry name" value="AA-Vitamin_Transporters"/>
</dbReference>
<evidence type="ECO:0000313" key="8">
    <source>
        <dbReference type="EMBL" id="MCF4143538.1"/>
    </source>
</evidence>
<keyword evidence="9" id="KW-1185">Reference proteome</keyword>
<feature type="transmembrane region" description="Helical" evidence="6">
    <location>
        <begin position="73"/>
        <end position="91"/>
    </location>
</feature>
<sequence length="300" mass="30807">MDGDSSVRSGSAIVLLAAVFWGTTGTLQALAPEGASPLVVGVLRMTLGGLFLAAFVLFRYGSDALAGRWPWKTLLMASSSMAVYQLFFFSAVLRTGVAVGTMVTIGSSPILAGLLARAVLREPLTPRWAVATASAIGGCVLLSLGDGAVRVDLIGVFLAVGAGASYGFIGLGMKQLQRTRNPLAVIAATMLGGAVLGSPLFLFHPLAWLATVRGASVALALGLVGTAIPYGMFSVALTMIPISTACTLTLMEPLTASLLGVFLLGESLGVRSFAGIALIFIGIMILSLPDGMSIKKEARS</sequence>
<feature type="domain" description="EamA" evidence="7">
    <location>
        <begin position="9"/>
        <end position="143"/>
    </location>
</feature>
<evidence type="ECO:0000256" key="6">
    <source>
        <dbReference type="SAM" id="Phobius"/>
    </source>
</evidence>
<feature type="transmembrane region" description="Helical" evidence="6">
    <location>
        <begin position="151"/>
        <end position="171"/>
    </location>
</feature>
<evidence type="ECO:0000256" key="3">
    <source>
        <dbReference type="ARBA" id="ARBA00022692"/>
    </source>
</evidence>
<dbReference type="RefSeq" id="WP_236100254.1">
    <property type="nucleotide sequence ID" value="NZ_JAKGUD010000017.1"/>
</dbReference>
<proteinExistence type="inferred from homology"/>
<keyword evidence="4 6" id="KW-1133">Transmembrane helix</keyword>
<feature type="transmembrane region" description="Helical" evidence="6">
    <location>
        <begin position="12"/>
        <end position="31"/>
    </location>
</feature>
<dbReference type="Pfam" id="PF00892">
    <property type="entry name" value="EamA"/>
    <property type="match status" value="2"/>
</dbReference>
<accession>A0ABS9EUX4</accession>
<dbReference type="PANTHER" id="PTHR32322:SF2">
    <property type="entry name" value="EAMA DOMAIN-CONTAINING PROTEIN"/>
    <property type="match status" value="1"/>
</dbReference>
<dbReference type="Gene3D" id="1.10.3730.20">
    <property type="match status" value="1"/>
</dbReference>
<dbReference type="InterPro" id="IPR000620">
    <property type="entry name" value="EamA_dom"/>
</dbReference>
<keyword evidence="3 6" id="KW-0812">Transmembrane</keyword>
<feature type="transmembrane region" description="Helical" evidence="6">
    <location>
        <begin position="270"/>
        <end position="289"/>
    </location>
</feature>
<dbReference type="EMBL" id="JAKGUD010000017">
    <property type="protein sequence ID" value="MCF4143538.1"/>
    <property type="molecule type" value="Genomic_DNA"/>
</dbReference>
<feature type="domain" description="EamA" evidence="7">
    <location>
        <begin position="154"/>
        <end position="287"/>
    </location>
</feature>
<comment type="caution">
    <text evidence="8">The sequence shown here is derived from an EMBL/GenBank/DDBJ whole genome shotgun (WGS) entry which is preliminary data.</text>
</comment>
<dbReference type="InterPro" id="IPR037185">
    <property type="entry name" value="EmrE-like"/>
</dbReference>